<accession>A0AAV7SEQ5</accession>
<dbReference type="AlphaFoldDB" id="A0AAV7SEQ5"/>
<gene>
    <name evidence="2" type="ORF">NDU88_003540</name>
</gene>
<dbReference type="EMBL" id="JANPWB010000008">
    <property type="protein sequence ID" value="KAJ1163077.1"/>
    <property type="molecule type" value="Genomic_DNA"/>
</dbReference>
<dbReference type="Proteomes" id="UP001066276">
    <property type="component" value="Chromosome 4_2"/>
</dbReference>
<evidence type="ECO:0000313" key="3">
    <source>
        <dbReference type="Proteomes" id="UP001066276"/>
    </source>
</evidence>
<organism evidence="2 3">
    <name type="scientific">Pleurodeles waltl</name>
    <name type="common">Iberian ribbed newt</name>
    <dbReference type="NCBI Taxonomy" id="8319"/>
    <lineage>
        <taxon>Eukaryota</taxon>
        <taxon>Metazoa</taxon>
        <taxon>Chordata</taxon>
        <taxon>Craniata</taxon>
        <taxon>Vertebrata</taxon>
        <taxon>Euteleostomi</taxon>
        <taxon>Amphibia</taxon>
        <taxon>Batrachia</taxon>
        <taxon>Caudata</taxon>
        <taxon>Salamandroidea</taxon>
        <taxon>Salamandridae</taxon>
        <taxon>Pleurodelinae</taxon>
        <taxon>Pleurodeles</taxon>
    </lineage>
</organism>
<keyword evidence="3" id="KW-1185">Reference proteome</keyword>
<feature type="region of interest" description="Disordered" evidence="1">
    <location>
        <begin position="17"/>
        <end position="78"/>
    </location>
</feature>
<sequence length="128" mass="13949">MQKSALGCLSAKAVRLRGQARRRGPGRQSILGPRAQGSLASAKPSKPRPSRQGPGRSSVGGGHPRERGESGFTLKSDPVPRELLEWEVTLRHRTEVPWLGAQPATRPFQDLYQTSGGLRKTDPFRGKT</sequence>
<name>A0AAV7SEQ5_PLEWA</name>
<comment type="caution">
    <text evidence="2">The sequence shown here is derived from an EMBL/GenBank/DDBJ whole genome shotgun (WGS) entry which is preliminary data.</text>
</comment>
<evidence type="ECO:0000256" key="1">
    <source>
        <dbReference type="SAM" id="MobiDB-lite"/>
    </source>
</evidence>
<proteinExistence type="predicted"/>
<feature type="region of interest" description="Disordered" evidence="1">
    <location>
        <begin position="107"/>
        <end position="128"/>
    </location>
</feature>
<feature type="compositionally biased region" description="Basic and acidic residues" evidence="1">
    <location>
        <begin position="119"/>
        <end position="128"/>
    </location>
</feature>
<evidence type="ECO:0000313" key="2">
    <source>
        <dbReference type="EMBL" id="KAJ1163077.1"/>
    </source>
</evidence>
<reference evidence="2" key="1">
    <citation type="journal article" date="2022" name="bioRxiv">
        <title>Sequencing and chromosome-scale assembly of the giantPleurodeles waltlgenome.</title>
        <authorList>
            <person name="Brown T."/>
            <person name="Elewa A."/>
            <person name="Iarovenko S."/>
            <person name="Subramanian E."/>
            <person name="Araus A.J."/>
            <person name="Petzold A."/>
            <person name="Susuki M."/>
            <person name="Suzuki K.-i.T."/>
            <person name="Hayashi T."/>
            <person name="Toyoda A."/>
            <person name="Oliveira C."/>
            <person name="Osipova E."/>
            <person name="Leigh N.D."/>
            <person name="Simon A."/>
            <person name="Yun M.H."/>
        </authorList>
    </citation>
    <scope>NUCLEOTIDE SEQUENCE</scope>
    <source>
        <strain evidence="2">20211129_DDA</strain>
        <tissue evidence="2">Liver</tissue>
    </source>
</reference>
<protein>
    <submittedName>
        <fullName evidence="2">Uncharacterized protein</fullName>
    </submittedName>
</protein>